<name>A0A9J6D0S6_RHIMP</name>
<keyword evidence="2 7" id="KW-0805">Transcription regulation</keyword>
<dbReference type="GO" id="GO:0016592">
    <property type="term" value="C:mediator complex"/>
    <property type="evidence" value="ECO:0007669"/>
    <property type="project" value="UniProtKB-UniRule"/>
</dbReference>
<dbReference type="CDD" id="cd22343">
    <property type="entry name" value="PDDEXK_lambda_exonuclease-like"/>
    <property type="match status" value="1"/>
</dbReference>
<dbReference type="Gene3D" id="3.90.320.10">
    <property type="match status" value="1"/>
</dbReference>
<evidence type="ECO:0000256" key="3">
    <source>
        <dbReference type="ARBA" id="ARBA00023159"/>
    </source>
</evidence>
<dbReference type="InterPro" id="IPR011335">
    <property type="entry name" value="Restrct_endonuc-II-like"/>
</dbReference>
<dbReference type="GO" id="GO:0006281">
    <property type="term" value="P:DNA repair"/>
    <property type="evidence" value="ECO:0007669"/>
    <property type="project" value="UniProtKB-ARBA"/>
</dbReference>
<keyword evidence="8" id="KW-0175">Coiled coil</keyword>
<comment type="subcellular location">
    <subcellularLocation>
        <location evidence="1 7">Nucleus</location>
    </subcellularLocation>
</comment>
<reference evidence="10" key="1">
    <citation type="journal article" date="2020" name="Cell">
        <title>Large-Scale Comparative Analyses of Tick Genomes Elucidate Their Genetic Diversity and Vector Capacities.</title>
        <authorList>
            <consortium name="Tick Genome and Microbiome Consortium (TIGMIC)"/>
            <person name="Jia N."/>
            <person name="Wang J."/>
            <person name="Shi W."/>
            <person name="Du L."/>
            <person name="Sun Y."/>
            <person name="Zhan W."/>
            <person name="Jiang J.F."/>
            <person name="Wang Q."/>
            <person name="Zhang B."/>
            <person name="Ji P."/>
            <person name="Bell-Sakyi L."/>
            <person name="Cui X.M."/>
            <person name="Yuan T.T."/>
            <person name="Jiang B.G."/>
            <person name="Yang W.F."/>
            <person name="Lam T.T."/>
            <person name="Chang Q.C."/>
            <person name="Ding S.J."/>
            <person name="Wang X.J."/>
            <person name="Zhu J.G."/>
            <person name="Ruan X.D."/>
            <person name="Zhao L."/>
            <person name="Wei J.T."/>
            <person name="Ye R.Z."/>
            <person name="Que T.C."/>
            <person name="Du C.H."/>
            <person name="Zhou Y.H."/>
            <person name="Cheng J.X."/>
            <person name="Dai P.F."/>
            <person name="Guo W.B."/>
            <person name="Han X.H."/>
            <person name="Huang E.J."/>
            <person name="Li L.F."/>
            <person name="Wei W."/>
            <person name="Gao Y.C."/>
            <person name="Liu J.Z."/>
            <person name="Shao H.Z."/>
            <person name="Wang X."/>
            <person name="Wang C.C."/>
            <person name="Yang T.C."/>
            <person name="Huo Q.B."/>
            <person name="Li W."/>
            <person name="Chen H.Y."/>
            <person name="Chen S.E."/>
            <person name="Zhou L.G."/>
            <person name="Ni X.B."/>
            <person name="Tian J.H."/>
            <person name="Sheng Y."/>
            <person name="Liu T."/>
            <person name="Pan Y.S."/>
            <person name="Xia L.Y."/>
            <person name="Li J."/>
            <person name="Zhao F."/>
            <person name="Cao W.C."/>
        </authorList>
    </citation>
    <scope>NUCLEOTIDE SEQUENCE</scope>
    <source>
        <strain evidence="10">Rmic-2018</strain>
    </source>
</reference>
<dbReference type="VEuPathDB" id="VectorBase:LOC119185073"/>
<feature type="domain" description="SWIM-type" evidence="9">
    <location>
        <begin position="82"/>
        <end position="118"/>
    </location>
</feature>
<dbReference type="EMBL" id="JABSTU010003985">
    <property type="protein sequence ID" value="KAH7964395.1"/>
    <property type="molecule type" value="Genomic_DNA"/>
</dbReference>
<dbReference type="InterPro" id="IPR037212">
    <property type="entry name" value="Med7/Med21-like"/>
</dbReference>
<dbReference type="AlphaFoldDB" id="A0A9J6D0S6"/>
<dbReference type="Proteomes" id="UP000821866">
    <property type="component" value="Unassembled WGS sequence"/>
</dbReference>
<comment type="caution">
    <text evidence="10">The sequence shown here is derived from an EMBL/GenBank/DDBJ whole genome shotgun (WGS) entry which is preliminary data.</text>
</comment>
<keyword evidence="6" id="KW-0863">Zinc-finger</keyword>
<evidence type="ECO:0000259" key="9">
    <source>
        <dbReference type="PROSITE" id="PS50966"/>
    </source>
</evidence>
<organism evidence="10 11">
    <name type="scientific">Rhipicephalus microplus</name>
    <name type="common">Cattle tick</name>
    <name type="synonym">Boophilus microplus</name>
    <dbReference type="NCBI Taxonomy" id="6941"/>
    <lineage>
        <taxon>Eukaryota</taxon>
        <taxon>Metazoa</taxon>
        <taxon>Ecdysozoa</taxon>
        <taxon>Arthropoda</taxon>
        <taxon>Chelicerata</taxon>
        <taxon>Arachnida</taxon>
        <taxon>Acari</taxon>
        <taxon>Parasitiformes</taxon>
        <taxon>Ixodida</taxon>
        <taxon>Ixodoidea</taxon>
        <taxon>Ixodidae</taxon>
        <taxon>Rhipicephalinae</taxon>
        <taxon>Rhipicephalus</taxon>
        <taxon>Boophilus</taxon>
    </lineage>
</organism>
<evidence type="ECO:0000256" key="6">
    <source>
        <dbReference type="PROSITE-ProRule" id="PRU00325"/>
    </source>
</evidence>
<evidence type="ECO:0000256" key="7">
    <source>
        <dbReference type="RuleBase" id="RU366036"/>
    </source>
</evidence>
<keyword evidence="4 7" id="KW-0804">Transcription</keyword>
<keyword evidence="3 7" id="KW-0010">Activator</keyword>
<keyword evidence="6" id="KW-0479">Metal-binding</keyword>
<dbReference type="GO" id="GO:0003712">
    <property type="term" value="F:transcription coregulator activity"/>
    <property type="evidence" value="ECO:0007669"/>
    <property type="project" value="TreeGrafter"/>
</dbReference>
<dbReference type="InterPro" id="IPR011604">
    <property type="entry name" value="PDDEXK-like_dom_sf"/>
</dbReference>
<keyword evidence="6" id="KW-0862">Zinc</keyword>
<dbReference type="InterPro" id="IPR021384">
    <property type="entry name" value="Mediator_Med21"/>
</dbReference>
<evidence type="ECO:0000313" key="11">
    <source>
        <dbReference type="Proteomes" id="UP000821866"/>
    </source>
</evidence>
<comment type="similarity">
    <text evidence="7">Belongs to the Mediator complex subunit 21 family.</text>
</comment>
<proteinExistence type="inferred from homology"/>
<evidence type="ECO:0000256" key="1">
    <source>
        <dbReference type="ARBA" id="ARBA00004123"/>
    </source>
</evidence>
<dbReference type="Pfam" id="PF11221">
    <property type="entry name" value="Med21"/>
    <property type="match status" value="1"/>
</dbReference>
<dbReference type="InterPro" id="IPR007527">
    <property type="entry name" value="Znf_SWIM"/>
</dbReference>
<evidence type="ECO:0000313" key="10">
    <source>
        <dbReference type="EMBL" id="KAH7964395.1"/>
    </source>
</evidence>
<keyword evidence="11" id="KW-1185">Reference proteome</keyword>
<accession>A0A9J6D0S6</accession>
<dbReference type="SUPFAM" id="SSF140718">
    <property type="entry name" value="Mediator hinge subcomplex-like"/>
    <property type="match status" value="1"/>
</dbReference>
<comment type="function">
    <text evidence="7">Component of the Mediator complex, a coactivator involved in the regulated transcription of nearly all RNA polymerase II-dependent genes. Mediator functions as a bridge to convey information from gene-specific regulatory proteins to the basal RNA polymerase II transcription machinery. Mediator is recruited to promoters by direct interactions with regulatory proteins and serves as a scaffold for the assembly of a functional preinitiation complex with RNA polymerase II and the general transcription factors.</text>
</comment>
<dbReference type="InterPro" id="IPR019080">
    <property type="entry name" value="YqaJ_viral_recombinase"/>
</dbReference>
<evidence type="ECO:0000256" key="2">
    <source>
        <dbReference type="ARBA" id="ARBA00023015"/>
    </source>
</evidence>
<dbReference type="PANTHER" id="PTHR13381">
    <property type="entry name" value="RNA POLYMERASE II HOLOENZYME COMPONENT SRB7"/>
    <property type="match status" value="1"/>
</dbReference>
<keyword evidence="5 7" id="KW-0539">Nucleus</keyword>
<sequence length="493" mass="55331">MVKKTVMCSGCEVGLKVDPSVEADGEEADTKCRQCEVEEKMKKMVVAQSELLMRIAELETALATEQEKTRAMGERLKSAEEALAKLDATRLITRAHCNCRGSVEGHCKHAAAVVAFVNSEESVTKTSQPNEWKSPSNKQLKLYTKGVPFKEMFQPKTPPPVLASYISQDVLKVNSSQGVMPGAFLDLKENAKRLDELLPKILCSSVCYYSLKCEIEDVTNMEHIMIDEDMCSAIAARTIQQSLCPDWHKLRKERLSASAKVHRVRVREKDFEKLAHDLMHQKHFYNEACTYGTAMKPTARKTYEKEMGRTVTRIGLVISKVQCWLCCSPDGLSQDDGVILIEIKCPFRCRDNPIHENATLAVDYLHVQADNFCNSIGILQQYAPPSSFPEFEKSVSKPGHQPQEDYPQLFATLIARTAKDIDVLIDSLPSEEASPELQAANLRRLEVENQEAARRLEEVVQQGEALLEQIQKALHDIAESQLSMQHLDEAPPN</sequence>
<feature type="coiled-coil region" evidence="8">
    <location>
        <begin position="442"/>
        <end position="473"/>
    </location>
</feature>
<evidence type="ECO:0000256" key="5">
    <source>
        <dbReference type="ARBA" id="ARBA00023242"/>
    </source>
</evidence>
<dbReference type="GO" id="GO:0008270">
    <property type="term" value="F:zinc ion binding"/>
    <property type="evidence" value="ECO:0007669"/>
    <property type="project" value="UniProtKB-KW"/>
</dbReference>
<reference evidence="10" key="2">
    <citation type="submission" date="2021-09" db="EMBL/GenBank/DDBJ databases">
        <authorList>
            <person name="Jia N."/>
            <person name="Wang J."/>
            <person name="Shi W."/>
            <person name="Du L."/>
            <person name="Sun Y."/>
            <person name="Zhan W."/>
            <person name="Jiang J."/>
            <person name="Wang Q."/>
            <person name="Zhang B."/>
            <person name="Ji P."/>
            <person name="Sakyi L.B."/>
            <person name="Cui X."/>
            <person name="Yuan T."/>
            <person name="Jiang B."/>
            <person name="Yang W."/>
            <person name="Lam T.T.-Y."/>
            <person name="Chang Q."/>
            <person name="Ding S."/>
            <person name="Wang X."/>
            <person name="Zhu J."/>
            <person name="Ruan X."/>
            <person name="Zhao L."/>
            <person name="Wei J."/>
            <person name="Que T."/>
            <person name="Du C."/>
            <person name="Cheng J."/>
            <person name="Dai P."/>
            <person name="Han X."/>
            <person name="Huang E."/>
            <person name="Gao Y."/>
            <person name="Liu J."/>
            <person name="Shao H."/>
            <person name="Ye R."/>
            <person name="Li L."/>
            <person name="Wei W."/>
            <person name="Wang X."/>
            <person name="Wang C."/>
            <person name="Huo Q."/>
            <person name="Li W."/>
            <person name="Guo W."/>
            <person name="Chen H."/>
            <person name="Chen S."/>
            <person name="Zhou L."/>
            <person name="Zhou L."/>
            <person name="Ni X."/>
            <person name="Tian J."/>
            <person name="Zhou Y."/>
            <person name="Sheng Y."/>
            <person name="Liu T."/>
            <person name="Pan Y."/>
            <person name="Xia L."/>
            <person name="Li J."/>
            <person name="Zhao F."/>
            <person name="Cao W."/>
        </authorList>
    </citation>
    <scope>NUCLEOTIDE SEQUENCE</scope>
    <source>
        <strain evidence="10">Rmic-2018</strain>
        <tissue evidence="10">Larvae</tissue>
    </source>
</reference>
<dbReference type="PROSITE" id="PS50966">
    <property type="entry name" value="ZF_SWIM"/>
    <property type="match status" value="1"/>
</dbReference>
<evidence type="ECO:0000256" key="4">
    <source>
        <dbReference type="ARBA" id="ARBA00023163"/>
    </source>
</evidence>
<comment type="subunit">
    <text evidence="7">Component of the Mediator complex.</text>
</comment>
<evidence type="ECO:0000256" key="8">
    <source>
        <dbReference type="SAM" id="Coils"/>
    </source>
</evidence>
<dbReference type="SUPFAM" id="SSF52980">
    <property type="entry name" value="Restriction endonuclease-like"/>
    <property type="match status" value="1"/>
</dbReference>
<dbReference type="PANTHER" id="PTHR13381:SF0">
    <property type="entry name" value="MEDIATOR OF RNA POLYMERASE II TRANSCRIPTION SUBUNIT 21"/>
    <property type="match status" value="1"/>
</dbReference>
<dbReference type="GO" id="GO:0006357">
    <property type="term" value="P:regulation of transcription by RNA polymerase II"/>
    <property type="evidence" value="ECO:0007669"/>
    <property type="project" value="TreeGrafter"/>
</dbReference>
<dbReference type="Pfam" id="PF09588">
    <property type="entry name" value="YqaJ"/>
    <property type="match status" value="1"/>
</dbReference>
<dbReference type="Gene3D" id="6.10.280.10">
    <property type="entry name" value="Mediator complex, subunit Med21"/>
    <property type="match status" value="1"/>
</dbReference>
<gene>
    <name evidence="10" type="ORF">HPB51_027367</name>
</gene>
<protein>
    <recommendedName>
        <fullName evidence="7">Mediator of RNA polymerase II transcription subunit 21</fullName>
    </recommendedName>
</protein>